<dbReference type="InterPro" id="IPR005370">
    <property type="entry name" value="UPF0180"/>
</dbReference>
<dbReference type="AlphaFoldDB" id="A0A645A328"/>
<comment type="caution">
    <text evidence="1">The sequence shown here is derived from an EMBL/GenBank/DDBJ whole genome shotgun (WGS) entry which is preliminary data.</text>
</comment>
<organism evidence="1">
    <name type="scientific">bioreactor metagenome</name>
    <dbReference type="NCBI Taxonomy" id="1076179"/>
    <lineage>
        <taxon>unclassified sequences</taxon>
        <taxon>metagenomes</taxon>
        <taxon>ecological metagenomes</taxon>
    </lineage>
</organism>
<reference evidence="1" key="1">
    <citation type="submission" date="2019-08" db="EMBL/GenBank/DDBJ databases">
        <authorList>
            <person name="Kucharzyk K."/>
            <person name="Murdoch R.W."/>
            <person name="Higgins S."/>
            <person name="Loffler F."/>
        </authorList>
    </citation>
    <scope>NUCLEOTIDE SEQUENCE</scope>
</reference>
<dbReference type="EMBL" id="VSSQ01011737">
    <property type="protein sequence ID" value="MPM47585.1"/>
    <property type="molecule type" value="Genomic_DNA"/>
</dbReference>
<proteinExistence type="predicted"/>
<evidence type="ECO:0000313" key="1">
    <source>
        <dbReference type="EMBL" id="MPM47585.1"/>
    </source>
</evidence>
<accession>A0A645A328</accession>
<sequence>MKIAVSREYNNVAQELSDKGFEVYIENDKSENYDVIICNLKNDDLIKYNFGNTYKKDGTLIIDKGSKSVSDIENIIKSREFNVKDKYEHNI</sequence>
<protein>
    <submittedName>
        <fullName evidence="1">Uncharacterized protein</fullName>
    </submittedName>
</protein>
<dbReference type="Pfam" id="PF03698">
    <property type="entry name" value="UPF0180"/>
    <property type="match status" value="1"/>
</dbReference>
<name>A0A645A328_9ZZZZ</name>
<gene>
    <name evidence="1" type="ORF">SDC9_94296</name>
</gene>